<feature type="compositionally biased region" description="Acidic residues" evidence="2">
    <location>
        <begin position="1332"/>
        <end position="1341"/>
    </location>
</feature>
<dbReference type="InterPro" id="IPR001849">
    <property type="entry name" value="PH_domain"/>
</dbReference>
<dbReference type="PANTHER" id="PTHR23176">
    <property type="entry name" value="RHO/RAC/CDC GTPASE-ACTIVATING PROTEIN"/>
    <property type="match status" value="1"/>
</dbReference>
<comment type="caution">
    <text evidence="6">The sequence shown here is derived from an EMBL/GenBank/DDBJ whole genome shotgun (WGS) entry which is preliminary data.</text>
</comment>
<feature type="region of interest" description="Disordered" evidence="2">
    <location>
        <begin position="887"/>
        <end position="917"/>
    </location>
</feature>
<reference evidence="6 7" key="1">
    <citation type="submission" date="2023-04" db="EMBL/GenBank/DDBJ databases">
        <title>Genome of Basidiobolus ranarum AG-B5.</title>
        <authorList>
            <person name="Stajich J.E."/>
            <person name="Carter-House D."/>
            <person name="Gryganskyi A."/>
        </authorList>
    </citation>
    <scope>NUCLEOTIDE SEQUENCE [LARGE SCALE GENOMIC DNA]</scope>
    <source>
        <strain evidence="6 7">AG-B5</strain>
    </source>
</reference>
<dbReference type="PROSITE" id="PS50003">
    <property type="entry name" value="PH_DOMAIN"/>
    <property type="match status" value="1"/>
</dbReference>
<organism evidence="6 7">
    <name type="scientific">Basidiobolus ranarum</name>
    <dbReference type="NCBI Taxonomy" id="34480"/>
    <lineage>
        <taxon>Eukaryota</taxon>
        <taxon>Fungi</taxon>
        <taxon>Fungi incertae sedis</taxon>
        <taxon>Zoopagomycota</taxon>
        <taxon>Entomophthoromycotina</taxon>
        <taxon>Basidiobolomycetes</taxon>
        <taxon>Basidiobolales</taxon>
        <taxon>Basidiobolaceae</taxon>
        <taxon>Basidiobolus</taxon>
    </lineage>
</organism>
<dbReference type="CDD" id="cd06093">
    <property type="entry name" value="PX_domain"/>
    <property type="match status" value="1"/>
</dbReference>
<dbReference type="InterPro" id="IPR036871">
    <property type="entry name" value="PX_dom_sf"/>
</dbReference>
<dbReference type="SUPFAM" id="SSF48350">
    <property type="entry name" value="GTPase activation domain, GAP"/>
    <property type="match status" value="1"/>
</dbReference>
<dbReference type="Pfam" id="PF00169">
    <property type="entry name" value="PH"/>
    <property type="match status" value="1"/>
</dbReference>
<feature type="compositionally biased region" description="Polar residues" evidence="2">
    <location>
        <begin position="285"/>
        <end position="295"/>
    </location>
</feature>
<evidence type="ECO:0000259" key="3">
    <source>
        <dbReference type="PROSITE" id="PS50003"/>
    </source>
</evidence>
<evidence type="ECO:0000256" key="1">
    <source>
        <dbReference type="ARBA" id="ARBA00022468"/>
    </source>
</evidence>
<feature type="compositionally biased region" description="Low complexity" evidence="2">
    <location>
        <begin position="793"/>
        <end position="812"/>
    </location>
</feature>
<feature type="compositionally biased region" description="Basic residues" evidence="2">
    <location>
        <begin position="296"/>
        <end position="308"/>
    </location>
</feature>
<evidence type="ECO:0000313" key="7">
    <source>
        <dbReference type="Proteomes" id="UP001479436"/>
    </source>
</evidence>
<feature type="region of interest" description="Disordered" evidence="2">
    <location>
        <begin position="327"/>
        <end position="381"/>
    </location>
</feature>
<feature type="compositionally biased region" description="Basic and acidic residues" evidence="2">
    <location>
        <begin position="334"/>
        <end position="352"/>
    </location>
</feature>
<accession>A0ABR2WS76</accession>
<keyword evidence="7" id="KW-1185">Reference proteome</keyword>
<feature type="compositionally biased region" description="Polar residues" evidence="2">
    <location>
        <begin position="829"/>
        <end position="848"/>
    </location>
</feature>
<dbReference type="PANTHER" id="PTHR23176:SF129">
    <property type="entry name" value="RHO GTPASE ACTIVATING PROTEIN AT 16F, ISOFORM E-RELATED"/>
    <property type="match status" value="1"/>
</dbReference>
<dbReference type="InterPro" id="IPR011993">
    <property type="entry name" value="PH-like_dom_sf"/>
</dbReference>
<feature type="compositionally biased region" description="Basic and acidic residues" evidence="2">
    <location>
        <begin position="369"/>
        <end position="381"/>
    </location>
</feature>
<sequence length="1341" mass="148984">MSLKSQGSDELILKPPDSNISISTADSSTSDTFLQKVIAERNTLRIQNDQLWKIIEKQRTIIQQLQKVSSKNSALLRQKMAENRNPKGLGVSVDFTSKQSSLEQESSEDLFLEPLSPTSLDSHTNEILFQIELSKRTSDLDSISDFISSTEHDSNSLIAHARTNSLDSERATNTILPEISSKTLRRSITSPLPLNLMKPSVIPPSEERITPTSYLNFSRPPRTNYPPSPLSLTEGVLDIPITNKIRAPLSPLFPSPIPISCKSEENTNGHSDDDYGIDVITESPSVSQEATNNTLRPRKPVSHHTKNMHSRLTLDEFGPDCIERNTLSQNSQEFDEKNDKSSDDVQTEEIHQIEPASPLVENPGTFDLNTEKGNDETSKDIEPLTHNLILTEHEHDEPTNNKLPSTLDTTLDSRLSFVVDGGDTKAVPSNEVCDTNQAAITDNTDHEPDISNIQQTIEETAPEDENHNNIEIPTLTKPELDNSTPKTLTPLSSQESFSISSHNMMSSTILDKALPNPSHYLQSASPAPHTDMDLNSSAKSSAINQGCKLTSLIGVDIRVTGSAVRINSNGKEILVFLIGVGKRSGLAKLHELWTVEKYYSDFLALDAKLKRTQPRSSVLRIGKLPDRNLFFTHAPSKVDQRKLALQKYLQHLISLNFSHNTDICEFLSTNIAKKVKTTERIMGIKEGYLTKRGKNFGGWKRRYFVLKSPIFEYYEAKDGSYLGSIKVSHCHISRQPSNAGIGDTPYRHALMIVEPKKNGSGVNRHILCADSDAERDEWVATLNFYTTNTSITPTPSISAVSEAESESSKSGSQTPAKKGGKLRKLIRNDSPNNPRRTNSPIPRTESPTPLSPIKSHGDVNHHYSHSLETNNLSHMTKASINYGATEASSLPDTAKSTHRKSFSFKERLLRSTSPPPPVPLLPINVDSISSDPSPLSPSLAKKSFGSSLISTKQNKEKELNTPRKRTPFGWGKKIFSGNDPKNREPLIPIFGSPLEKAVEASRINDGYELPAVVHRCIEYLDAKGAHKEEGIYRLSGSTSTVKMLKDKFNAEGDYNILKSGVYYDIHAVSGILKLYLRELPVSILTRSLHTEFLHVTDLLNRRERVNELGRLISTLPLANYTLLRCLMAHLIRIVQHSDVNKMTVRNIGIVFSPTLGVPAGVFSLLMTEFEYIFWVNDDGCAAPKKIEDAECEEDIKSRRVDEGDMVKVSTSHPESPIVLETSESMDSGIPEEETMQSTRRPPQIRTFLQDQIGRSNRNSVIYADSAPQEFVRMEKDLQGLNTGFECDEEDLYDLVNPTGASVSDTSYFIGSPEANECYLNLGGDSQSMNDSDYSDDDIENN</sequence>
<dbReference type="InterPro" id="IPR000198">
    <property type="entry name" value="RhoGAP_dom"/>
</dbReference>
<evidence type="ECO:0000313" key="6">
    <source>
        <dbReference type="EMBL" id="KAK9764382.1"/>
    </source>
</evidence>
<dbReference type="EMBL" id="JASJQH010000439">
    <property type="protein sequence ID" value="KAK9764382.1"/>
    <property type="molecule type" value="Genomic_DNA"/>
</dbReference>
<dbReference type="SUPFAM" id="SSF50729">
    <property type="entry name" value="PH domain-like"/>
    <property type="match status" value="1"/>
</dbReference>
<feature type="region of interest" description="Disordered" evidence="2">
    <location>
        <begin position="285"/>
        <end position="308"/>
    </location>
</feature>
<dbReference type="PROSITE" id="PS50195">
    <property type="entry name" value="PX"/>
    <property type="match status" value="1"/>
</dbReference>
<feature type="domain" description="Rho-GAP" evidence="5">
    <location>
        <begin position="992"/>
        <end position="1187"/>
    </location>
</feature>
<dbReference type="InterPro" id="IPR050729">
    <property type="entry name" value="Rho-GAP"/>
</dbReference>
<name>A0ABR2WS76_9FUNG</name>
<dbReference type="PROSITE" id="PS50238">
    <property type="entry name" value="RHOGAP"/>
    <property type="match status" value="1"/>
</dbReference>
<dbReference type="InterPro" id="IPR008936">
    <property type="entry name" value="Rho_GTPase_activation_prot"/>
</dbReference>
<dbReference type="Gene3D" id="3.30.1520.10">
    <property type="entry name" value="Phox-like domain"/>
    <property type="match status" value="1"/>
</dbReference>
<feature type="region of interest" description="Disordered" evidence="2">
    <location>
        <begin position="1320"/>
        <end position="1341"/>
    </location>
</feature>
<dbReference type="InterPro" id="IPR001683">
    <property type="entry name" value="PX_dom"/>
</dbReference>
<dbReference type="SUPFAM" id="SSF64268">
    <property type="entry name" value="PX domain"/>
    <property type="match status" value="1"/>
</dbReference>
<evidence type="ECO:0000259" key="4">
    <source>
        <dbReference type="PROSITE" id="PS50195"/>
    </source>
</evidence>
<dbReference type="Proteomes" id="UP001479436">
    <property type="component" value="Unassembled WGS sequence"/>
</dbReference>
<dbReference type="Gene3D" id="2.30.29.30">
    <property type="entry name" value="Pleckstrin-homology domain (PH domain)/Phosphotyrosine-binding domain (PTB)"/>
    <property type="match status" value="1"/>
</dbReference>
<dbReference type="Pfam" id="PF00787">
    <property type="entry name" value="PX"/>
    <property type="match status" value="1"/>
</dbReference>
<feature type="region of interest" description="Disordered" evidence="2">
    <location>
        <begin position="931"/>
        <end position="963"/>
    </location>
</feature>
<feature type="domain" description="PX" evidence="4">
    <location>
        <begin position="554"/>
        <end position="674"/>
    </location>
</feature>
<protein>
    <submittedName>
        <fullName evidence="6">Rho GTPase activating protein</fullName>
    </submittedName>
</protein>
<evidence type="ECO:0000259" key="5">
    <source>
        <dbReference type="PROSITE" id="PS50238"/>
    </source>
</evidence>
<dbReference type="SMART" id="SM00324">
    <property type="entry name" value="RhoGAP"/>
    <property type="match status" value="1"/>
</dbReference>
<dbReference type="SMART" id="SM00312">
    <property type="entry name" value="PX"/>
    <property type="match status" value="1"/>
</dbReference>
<keyword evidence="1" id="KW-0343">GTPase activation</keyword>
<feature type="domain" description="PH" evidence="3">
    <location>
        <begin position="682"/>
        <end position="787"/>
    </location>
</feature>
<feature type="region of interest" description="Disordered" evidence="2">
    <location>
        <begin position="793"/>
        <end position="864"/>
    </location>
</feature>
<dbReference type="Pfam" id="PF00620">
    <property type="entry name" value="RhoGAP"/>
    <property type="match status" value="1"/>
</dbReference>
<evidence type="ECO:0000256" key="2">
    <source>
        <dbReference type="SAM" id="MobiDB-lite"/>
    </source>
</evidence>
<proteinExistence type="predicted"/>
<dbReference type="SMART" id="SM00233">
    <property type="entry name" value="PH"/>
    <property type="match status" value="1"/>
</dbReference>
<dbReference type="Gene3D" id="1.10.555.10">
    <property type="entry name" value="Rho GTPase activation protein"/>
    <property type="match status" value="1"/>
</dbReference>
<gene>
    <name evidence="6" type="primary">BEM3_1</name>
    <name evidence="6" type="ORF">K7432_008154</name>
</gene>